<dbReference type="GO" id="GO:0140359">
    <property type="term" value="F:ABC-type transporter activity"/>
    <property type="evidence" value="ECO:0007669"/>
    <property type="project" value="InterPro"/>
</dbReference>
<dbReference type="InterPro" id="IPR027417">
    <property type="entry name" value="P-loop_NTPase"/>
</dbReference>
<comment type="subcellular location">
    <subcellularLocation>
        <location evidence="1">Membrane</location>
        <topology evidence="1">Multi-pass membrane protein</topology>
    </subcellularLocation>
</comment>
<dbReference type="InterPro" id="IPR013525">
    <property type="entry name" value="ABC2_TM"/>
</dbReference>
<keyword evidence="5 7" id="KW-1133">Transmembrane helix</keyword>
<evidence type="ECO:0000313" key="9">
    <source>
        <dbReference type="EMBL" id="CAH0394335.1"/>
    </source>
</evidence>
<dbReference type="Pfam" id="PF12698">
    <property type="entry name" value="ABC2_membrane_3"/>
    <property type="match status" value="1"/>
</dbReference>
<keyword evidence="3" id="KW-0547">Nucleotide-binding</keyword>
<proteinExistence type="predicted"/>
<dbReference type="InterPro" id="IPR003439">
    <property type="entry name" value="ABC_transporter-like_ATP-bd"/>
</dbReference>
<feature type="transmembrane region" description="Helical" evidence="7">
    <location>
        <begin position="602"/>
        <end position="621"/>
    </location>
</feature>
<dbReference type="GO" id="GO:0005524">
    <property type="term" value="F:ATP binding"/>
    <property type="evidence" value="ECO:0007669"/>
    <property type="project" value="UniProtKB-KW"/>
</dbReference>
<name>A0A9P0AGY5_BEMTA</name>
<dbReference type="PANTHER" id="PTHR43038:SF3">
    <property type="entry name" value="ABC TRANSPORTER G FAMILY MEMBER 20 ISOFORM X1"/>
    <property type="match status" value="1"/>
</dbReference>
<dbReference type="SMART" id="SM00382">
    <property type="entry name" value="AAA"/>
    <property type="match status" value="1"/>
</dbReference>
<dbReference type="PANTHER" id="PTHR43038">
    <property type="entry name" value="ATP-BINDING CASSETTE, SUB-FAMILY H, MEMBER 1"/>
    <property type="match status" value="1"/>
</dbReference>
<keyword evidence="2 7" id="KW-0812">Transmembrane</keyword>
<dbReference type="InterPro" id="IPR017871">
    <property type="entry name" value="ABC_transporter-like_CS"/>
</dbReference>
<dbReference type="GO" id="GO:0016020">
    <property type="term" value="C:membrane"/>
    <property type="evidence" value="ECO:0007669"/>
    <property type="project" value="UniProtKB-SubCell"/>
</dbReference>
<dbReference type="PROSITE" id="PS50893">
    <property type="entry name" value="ABC_TRANSPORTER_2"/>
    <property type="match status" value="1"/>
</dbReference>
<dbReference type="Proteomes" id="UP001152759">
    <property type="component" value="Chromosome 8"/>
</dbReference>
<evidence type="ECO:0000256" key="3">
    <source>
        <dbReference type="ARBA" id="ARBA00022741"/>
    </source>
</evidence>
<evidence type="ECO:0000256" key="4">
    <source>
        <dbReference type="ARBA" id="ARBA00022840"/>
    </source>
</evidence>
<dbReference type="PROSITE" id="PS00211">
    <property type="entry name" value="ABC_TRANSPORTER_1"/>
    <property type="match status" value="1"/>
</dbReference>
<dbReference type="Pfam" id="PF00005">
    <property type="entry name" value="ABC_tran"/>
    <property type="match status" value="1"/>
</dbReference>
<dbReference type="SUPFAM" id="SSF52540">
    <property type="entry name" value="P-loop containing nucleoside triphosphate hydrolases"/>
    <property type="match status" value="1"/>
</dbReference>
<evidence type="ECO:0000256" key="6">
    <source>
        <dbReference type="ARBA" id="ARBA00023136"/>
    </source>
</evidence>
<evidence type="ECO:0000259" key="8">
    <source>
        <dbReference type="PROSITE" id="PS50893"/>
    </source>
</evidence>
<accession>A0A9P0AGY5</accession>
<evidence type="ECO:0000256" key="1">
    <source>
        <dbReference type="ARBA" id="ARBA00004141"/>
    </source>
</evidence>
<dbReference type="Gene3D" id="3.40.50.300">
    <property type="entry name" value="P-loop containing nucleotide triphosphate hydrolases"/>
    <property type="match status" value="1"/>
</dbReference>
<feature type="transmembrane region" description="Helical" evidence="7">
    <location>
        <begin position="660"/>
        <end position="683"/>
    </location>
</feature>
<feature type="transmembrane region" description="Helical" evidence="7">
    <location>
        <begin position="574"/>
        <end position="595"/>
    </location>
</feature>
<feature type="transmembrane region" description="Helical" evidence="7">
    <location>
        <begin position="537"/>
        <end position="562"/>
    </location>
</feature>
<keyword evidence="10" id="KW-1185">Reference proteome</keyword>
<keyword evidence="4" id="KW-0067">ATP-binding</keyword>
<gene>
    <name evidence="9" type="ORF">BEMITA_LOCUS12646</name>
</gene>
<feature type="domain" description="ABC transporter" evidence="8">
    <location>
        <begin position="15"/>
        <end position="236"/>
    </location>
</feature>
<dbReference type="GO" id="GO:0016887">
    <property type="term" value="F:ATP hydrolysis activity"/>
    <property type="evidence" value="ECO:0007669"/>
    <property type="project" value="InterPro"/>
</dbReference>
<dbReference type="CDD" id="cd03230">
    <property type="entry name" value="ABC_DR_subfamily_A"/>
    <property type="match status" value="1"/>
</dbReference>
<dbReference type="InterPro" id="IPR003593">
    <property type="entry name" value="AAA+_ATPase"/>
</dbReference>
<feature type="transmembrane region" description="Helical" evidence="7">
    <location>
        <begin position="495"/>
        <end position="516"/>
    </location>
</feature>
<sequence>MFASNNNTFGEEPAVLVRKACLSYGPNAKILRNLSLTVPQNQIYGLLGPSGCGKTTLLNCIVGRVRLDSGSIFTKAKTTSELGYMPQDLALHRELSIREIFRFYGCMFSMSETKIVQRSRELLQFLELPNDEKVVSALSGGQQRRISFAVALFHDPKLLILDEPTVGLDPLLSQSIWEKLMEMASFGKTIIITTHYIEEARQANMIGMMRKGTILAEAPPAELLAVHNCNYLEDVFLKLCHIHDTTSNPSELARSQTEVEPYRLQEPLKTKEGFFSTSFKAQFMKNLCLLRRNLALTLFIVMLPIVQVGTFNFACGHDPTRLPLAVVNDEFLASGATSCFYKEHDACIFDLNYTHSASCRYLDKLRHRQNELGDLFKLVDYDTLEAGQRAVKRNDAWGLLHIPANFSMDLGARLSKGHNVEEVFLDGSVVDVWLDMSNHVIGYQMKREVVSNFVDAVKELLADCGVDTKYGSIPIKFNEAIYGDNNMPFVNYSSPAILCLCAFYLPAIYIGANIMAEKEGGIIERTLVAGVKTKEIILAHVTIEIGFLTLQTVSLMFVAYVVFHNPFVGDGLSIALLLTCIGINGMMFGLLLSVICSSQTDAAFFGVSTNFLLKFICGLLWPVEGMHGSLRSISMFLPLTLPVEAYRALSIRGWGLTNKVVLAGFASSIGWTLFFIALIIIICRYKRDVWVGKQ</sequence>
<evidence type="ECO:0000256" key="7">
    <source>
        <dbReference type="SAM" id="Phobius"/>
    </source>
</evidence>
<evidence type="ECO:0000256" key="5">
    <source>
        <dbReference type="ARBA" id="ARBA00022989"/>
    </source>
</evidence>
<keyword evidence="6 7" id="KW-0472">Membrane</keyword>
<dbReference type="EMBL" id="OU963869">
    <property type="protein sequence ID" value="CAH0394335.1"/>
    <property type="molecule type" value="Genomic_DNA"/>
</dbReference>
<evidence type="ECO:0000313" key="10">
    <source>
        <dbReference type="Proteomes" id="UP001152759"/>
    </source>
</evidence>
<organism evidence="9 10">
    <name type="scientific">Bemisia tabaci</name>
    <name type="common">Sweetpotato whitefly</name>
    <name type="synonym">Aleurodes tabaci</name>
    <dbReference type="NCBI Taxonomy" id="7038"/>
    <lineage>
        <taxon>Eukaryota</taxon>
        <taxon>Metazoa</taxon>
        <taxon>Ecdysozoa</taxon>
        <taxon>Arthropoda</taxon>
        <taxon>Hexapoda</taxon>
        <taxon>Insecta</taxon>
        <taxon>Pterygota</taxon>
        <taxon>Neoptera</taxon>
        <taxon>Paraneoptera</taxon>
        <taxon>Hemiptera</taxon>
        <taxon>Sternorrhyncha</taxon>
        <taxon>Aleyrodoidea</taxon>
        <taxon>Aleyrodidae</taxon>
        <taxon>Aleyrodinae</taxon>
        <taxon>Bemisia</taxon>
    </lineage>
</organism>
<protein>
    <recommendedName>
        <fullName evidence="8">ABC transporter domain-containing protein</fullName>
    </recommendedName>
</protein>
<dbReference type="AlphaFoldDB" id="A0A9P0AGY5"/>
<evidence type="ECO:0000256" key="2">
    <source>
        <dbReference type="ARBA" id="ARBA00022692"/>
    </source>
</evidence>
<reference evidence="9" key="1">
    <citation type="submission" date="2021-12" db="EMBL/GenBank/DDBJ databases">
        <authorList>
            <person name="King R."/>
        </authorList>
    </citation>
    <scope>NUCLEOTIDE SEQUENCE</scope>
</reference>